<evidence type="ECO:0000313" key="2">
    <source>
        <dbReference type="Proteomes" id="UP000694864"/>
    </source>
</evidence>
<name>A0ABM0SZC1_CAMSA</name>
<evidence type="ECO:0000256" key="1">
    <source>
        <dbReference type="SAM" id="MobiDB-lite"/>
    </source>
</evidence>
<organism evidence="2 3">
    <name type="scientific">Camelina sativa</name>
    <name type="common">False flax</name>
    <name type="synonym">Myagrum sativum</name>
    <dbReference type="NCBI Taxonomy" id="90675"/>
    <lineage>
        <taxon>Eukaryota</taxon>
        <taxon>Viridiplantae</taxon>
        <taxon>Streptophyta</taxon>
        <taxon>Embryophyta</taxon>
        <taxon>Tracheophyta</taxon>
        <taxon>Spermatophyta</taxon>
        <taxon>Magnoliopsida</taxon>
        <taxon>eudicotyledons</taxon>
        <taxon>Gunneridae</taxon>
        <taxon>Pentapetalae</taxon>
        <taxon>rosids</taxon>
        <taxon>malvids</taxon>
        <taxon>Brassicales</taxon>
        <taxon>Brassicaceae</taxon>
        <taxon>Camelineae</taxon>
        <taxon>Camelina</taxon>
    </lineage>
</organism>
<dbReference type="Proteomes" id="UP000694864">
    <property type="component" value="Chromosome 7"/>
</dbReference>
<gene>
    <name evidence="3" type="primary">LOC104703927</name>
</gene>
<dbReference type="RefSeq" id="XP_010418321.1">
    <property type="nucleotide sequence ID" value="XM_010420019.2"/>
</dbReference>
<reference evidence="2" key="1">
    <citation type="journal article" date="2014" name="Nat. Commun.">
        <title>The emerging biofuel crop Camelina sativa retains a highly undifferentiated hexaploid genome structure.</title>
        <authorList>
            <person name="Kagale S."/>
            <person name="Koh C."/>
            <person name="Nixon J."/>
            <person name="Bollina V."/>
            <person name="Clarke W.E."/>
            <person name="Tuteja R."/>
            <person name="Spillane C."/>
            <person name="Robinson S.J."/>
            <person name="Links M.G."/>
            <person name="Clarke C."/>
            <person name="Higgins E.E."/>
            <person name="Huebert T."/>
            <person name="Sharpe A.G."/>
            <person name="Parkin I.A."/>
        </authorList>
    </citation>
    <scope>NUCLEOTIDE SEQUENCE [LARGE SCALE GENOMIC DNA]</scope>
    <source>
        <strain evidence="2">cv. DH55</strain>
    </source>
</reference>
<feature type="compositionally biased region" description="Basic and acidic residues" evidence="1">
    <location>
        <begin position="117"/>
        <end position="136"/>
    </location>
</feature>
<sequence length="147" mass="16953">MDTLFKEINSKANKARTNVDYFYTAYMKATNSDLADEAFLTVTNPIISHMGNIINTTKHIAYCLQVLRNTNSGLNFLRNLNAIDEMAVDVWEKSKVALNVMRKAIIDAKERKKKAREEAIKEDEAQKRARHEESKERTKRVQFTLLS</sequence>
<dbReference type="GeneID" id="104703927"/>
<proteinExistence type="predicted"/>
<keyword evidence="2" id="KW-1185">Reference proteome</keyword>
<protein>
    <submittedName>
        <fullName evidence="3">Uncharacterized protein LOC104703927</fullName>
    </submittedName>
</protein>
<reference evidence="3" key="2">
    <citation type="submission" date="2025-08" db="UniProtKB">
        <authorList>
            <consortium name="RefSeq"/>
        </authorList>
    </citation>
    <scope>IDENTIFICATION</scope>
    <source>
        <tissue evidence="3">Leaf</tissue>
    </source>
</reference>
<accession>A0ABM0SZC1</accession>
<feature type="region of interest" description="Disordered" evidence="1">
    <location>
        <begin position="117"/>
        <end position="147"/>
    </location>
</feature>
<evidence type="ECO:0000313" key="3">
    <source>
        <dbReference type="RefSeq" id="XP_010418321.1"/>
    </source>
</evidence>